<organism evidence="4 5">
    <name type="scientific">Sorangium cellulosum</name>
    <name type="common">Polyangium cellulosum</name>
    <dbReference type="NCBI Taxonomy" id="56"/>
    <lineage>
        <taxon>Bacteria</taxon>
        <taxon>Pseudomonadati</taxon>
        <taxon>Myxococcota</taxon>
        <taxon>Polyangia</taxon>
        <taxon>Polyangiales</taxon>
        <taxon>Polyangiaceae</taxon>
        <taxon>Sorangium</taxon>
    </lineage>
</organism>
<name>A0A150Q3I7_SORCE</name>
<feature type="domain" description="Dynamin-type G" evidence="3">
    <location>
        <begin position="44"/>
        <end position="313"/>
    </location>
</feature>
<dbReference type="EMBL" id="JEMA01001086">
    <property type="protein sequence ID" value="KYF62544.1"/>
    <property type="molecule type" value="Genomic_DNA"/>
</dbReference>
<dbReference type="SUPFAM" id="SSF52540">
    <property type="entry name" value="P-loop containing nucleoside triphosphate hydrolases"/>
    <property type="match status" value="1"/>
</dbReference>
<proteinExistence type="predicted"/>
<dbReference type="AlphaFoldDB" id="A0A150Q3I7"/>
<sequence length="605" mass="66509">MLESFHSRKDDVTGALRDLVVFAESLGARSVATRITNDLVKKLDADRFHLVVVGEFNHGKTTFVNALLGASILPVGVTPTTAVIHHLEYAADPRAEVVYASGERNSLPFEDVRAFTVGGERSSGAGEVKFLEVGYPAELLRERVVLVDTPGVNDLSLQRADITYSYIPRSDAVLFLIDAGQPLKESERVFLQDKLLGQSRDKILFVVTKRDIWSQDEEVEALAYIRSELGKLVKSPVVFPISSERALEGDRPGSGMPELLDHLTRFLAEERGRILLDNALGEGLEAARLLVKGVDARRRATAMSRDELSRRIEMIEKDLAGQSRTIEERRAGIREEVSAIRAWVRRDLDRFVDDVLRQLPAIIDEANTDEIKVYLGAFLERTFAEWAQAETKEIATALETLAEKTIALVREDAHDVAKRVSEALGGDVKPPNVEVDTFGYDVGVFALFTIGLGVMFTNALLGGILALAAPVLAVYVKDKVEAETRKKAKEMAPVALREAAVRIGPKLDEMIQEFASRLDAWVVTAGQELHREVIEVLKAAREERERVEPSSETQLKACDAHAESLQGLTARLEGLRSALWTVENGESKPIPPPLSSVPNAPGGSA</sequence>
<protein>
    <recommendedName>
        <fullName evidence="3">Dynamin-type G domain-containing protein</fullName>
    </recommendedName>
</protein>
<dbReference type="CDD" id="cd09912">
    <property type="entry name" value="DLP_2"/>
    <property type="match status" value="1"/>
</dbReference>
<dbReference type="PROSITE" id="PS51718">
    <property type="entry name" value="G_DYNAMIN_2"/>
    <property type="match status" value="1"/>
</dbReference>
<dbReference type="Proteomes" id="UP000075260">
    <property type="component" value="Unassembled WGS sequence"/>
</dbReference>
<evidence type="ECO:0000259" key="3">
    <source>
        <dbReference type="PROSITE" id="PS51718"/>
    </source>
</evidence>
<dbReference type="OrthoDB" id="9802035at2"/>
<dbReference type="InterPro" id="IPR051943">
    <property type="entry name" value="TRAFAC_Dynamin-like_GTPase"/>
</dbReference>
<dbReference type="PANTHER" id="PTHR43681:SF1">
    <property type="entry name" value="SARCALUMENIN"/>
    <property type="match status" value="1"/>
</dbReference>
<evidence type="ECO:0000256" key="1">
    <source>
        <dbReference type="SAM" id="MobiDB-lite"/>
    </source>
</evidence>
<dbReference type="InterPro" id="IPR027417">
    <property type="entry name" value="P-loop_NTPase"/>
</dbReference>
<dbReference type="InterPro" id="IPR030381">
    <property type="entry name" value="G_DYNAMIN_dom"/>
</dbReference>
<feature type="region of interest" description="Disordered" evidence="1">
    <location>
        <begin position="583"/>
        <end position="605"/>
    </location>
</feature>
<gene>
    <name evidence="4" type="ORF">BE15_31395</name>
</gene>
<accession>A0A150Q3I7</accession>
<keyword evidence="2" id="KW-0472">Membrane</keyword>
<dbReference type="PANTHER" id="PTHR43681">
    <property type="entry name" value="TRANSMEMBRANE GTPASE FZO"/>
    <property type="match status" value="1"/>
</dbReference>
<dbReference type="RefSeq" id="WP_061612609.1">
    <property type="nucleotide sequence ID" value="NZ_JEMA01001086.1"/>
</dbReference>
<evidence type="ECO:0000313" key="5">
    <source>
        <dbReference type="Proteomes" id="UP000075260"/>
    </source>
</evidence>
<evidence type="ECO:0000256" key="2">
    <source>
        <dbReference type="SAM" id="Phobius"/>
    </source>
</evidence>
<reference evidence="4 5" key="1">
    <citation type="submission" date="2014-02" db="EMBL/GenBank/DDBJ databases">
        <title>The small core and large imbalanced accessory genome model reveals a collaborative survival strategy of Sorangium cellulosum strains in nature.</title>
        <authorList>
            <person name="Han K."/>
            <person name="Peng R."/>
            <person name="Blom J."/>
            <person name="Li Y.-Z."/>
        </authorList>
    </citation>
    <scope>NUCLEOTIDE SEQUENCE [LARGE SCALE GENOMIC DNA]</scope>
    <source>
        <strain evidence="4 5">So0008-312</strain>
    </source>
</reference>
<dbReference type="Pfam" id="PF00350">
    <property type="entry name" value="Dynamin_N"/>
    <property type="match status" value="1"/>
</dbReference>
<dbReference type="GO" id="GO:0005525">
    <property type="term" value="F:GTP binding"/>
    <property type="evidence" value="ECO:0007669"/>
    <property type="project" value="InterPro"/>
</dbReference>
<keyword evidence="2" id="KW-1133">Transmembrane helix</keyword>
<comment type="caution">
    <text evidence="4">The sequence shown here is derived from an EMBL/GenBank/DDBJ whole genome shotgun (WGS) entry which is preliminary data.</text>
</comment>
<feature type="transmembrane region" description="Helical" evidence="2">
    <location>
        <begin position="443"/>
        <end position="476"/>
    </location>
</feature>
<dbReference type="InterPro" id="IPR045063">
    <property type="entry name" value="Dynamin_N"/>
</dbReference>
<dbReference type="Gene3D" id="3.40.50.300">
    <property type="entry name" value="P-loop containing nucleotide triphosphate hydrolases"/>
    <property type="match status" value="1"/>
</dbReference>
<keyword evidence="2" id="KW-0812">Transmembrane</keyword>
<evidence type="ECO:0000313" key="4">
    <source>
        <dbReference type="EMBL" id="KYF62544.1"/>
    </source>
</evidence>